<dbReference type="PANTHER" id="PTHR36221:SF1">
    <property type="entry name" value="DUF742 DOMAIN-CONTAINING PROTEIN"/>
    <property type="match status" value="1"/>
</dbReference>
<protein>
    <submittedName>
        <fullName evidence="2">DUF742 domain-containing protein</fullName>
    </submittedName>
</protein>
<proteinExistence type="predicted"/>
<evidence type="ECO:0000313" key="3">
    <source>
        <dbReference type="Proteomes" id="UP001057702"/>
    </source>
</evidence>
<reference evidence="2" key="1">
    <citation type="submission" date="2022-06" db="EMBL/GenBank/DDBJ databases">
        <title>Draft genome sequence of Streptomyces sp. RB6PN25 isolated from peat swamp forest in Thailand.</title>
        <authorList>
            <person name="Duangmal K."/>
            <person name="Klaysubun C."/>
        </authorList>
    </citation>
    <scope>NUCLEOTIDE SEQUENCE</scope>
    <source>
        <strain evidence="2">RB6PN25</strain>
    </source>
</reference>
<evidence type="ECO:0000313" key="2">
    <source>
        <dbReference type="EMBL" id="MCQ4082893.1"/>
    </source>
</evidence>
<evidence type="ECO:0000256" key="1">
    <source>
        <dbReference type="SAM" id="MobiDB-lite"/>
    </source>
</evidence>
<dbReference type="PANTHER" id="PTHR36221">
    <property type="entry name" value="DUF742 DOMAIN-CONTAINING PROTEIN"/>
    <property type="match status" value="1"/>
</dbReference>
<accession>A0ABT1PYY7</accession>
<dbReference type="Proteomes" id="UP001057702">
    <property type="component" value="Unassembled WGS sequence"/>
</dbReference>
<dbReference type="EMBL" id="JANFNG010000016">
    <property type="protein sequence ID" value="MCQ4082893.1"/>
    <property type="molecule type" value="Genomic_DNA"/>
</dbReference>
<feature type="region of interest" description="Disordered" evidence="1">
    <location>
        <begin position="1"/>
        <end position="25"/>
    </location>
</feature>
<sequence>MREPDEGVEEEGTPDRLYAVTGGRTQASRDAGLDLVSLIVSRQEPRPGMPPEHADILRLCGNPTSIAEISSYLALPFSAVTVLLADLVERDQVEVRAPLPAAHRRNTTLIKEVMDGLGKL</sequence>
<dbReference type="Pfam" id="PF05331">
    <property type="entry name" value="DUF742"/>
    <property type="match status" value="1"/>
</dbReference>
<organism evidence="2 3">
    <name type="scientific">Streptomyces humicola</name>
    <dbReference type="NCBI Taxonomy" id="2953240"/>
    <lineage>
        <taxon>Bacteria</taxon>
        <taxon>Bacillati</taxon>
        <taxon>Actinomycetota</taxon>
        <taxon>Actinomycetes</taxon>
        <taxon>Kitasatosporales</taxon>
        <taxon>Streptomycetaceae</taxon>
        <taxon>Streptomyces</taxon>
    </lineage>
</organism>
<gene>
    <name evidence="2" type="ORF">NGB36_20375</name>
</gene>
<feature type="compositionally biased region" description="Acidic residues" evidence="1">
    <location>
        <begin position="1"/>
        <end position="12"/>
    </location>
</feature>
<name>A0ABT1PYY7_9ACTN</name>
<dbReference type="RefSeq" id="WP_255921798.1">
    <property type="nucleotide sequence ID" value="NZ_JANFNG010000016.1"/>
</dbReference>
<keyword evidence="3" id="KW-1185">Reference proteome</keyword>
<comment type="caution">
    <text evidence="2">The sequence shown here is derived from an EMBL/GenBank/DDBJ whole genome shotgun (WGS) entry which is preliminary data.</text>
</comment>
<dbReference type="InterPro" id="IPR007995">
    <property type="entry name" value="DUF742"/>
</dbReference>